<proteinExistence type="predicted"/>
<dbReference type="SUPFAM" id="SSF56784">
    <property type="entry name" value="HAD-like"/>
    <property type="match status" value="1"/>
</dbReference>
<dbReference type="GO" id="GO:0019509">
    <property type="term" value="P:L-methionine salvage from methylthioadenosine"/>
    <property type="evidence" value="ECO:0007669"/>
    <property type="project" value="TreeGrafter"/>
</dbReference>
<dbReference type="Gene3D" id="3.40.50.1000">
    <property type="entry name" value="HAD superfamily/HAD-like"/>
    <property type="match status" value="1"/>
</dbReference>
<feature type="compositionally biased region" description="Polar residues" evidence="1">
    <location>
        <begin position="447"/>
        <end position="458"/>
    </location>
</feature>
<sequence>MTEKRNIQDSTFNASNIILDFDVCVQDILKDILPYIKENTESFINSQWDSTDFQGIINKLKTEAKNDKEKNLEGFVEIPEDGEEVKSAVIKHLLWQFENNTITTAGRNILGQILSGGLKSGDLKVKINKDIAKGLKTWSSNGRQIFIISTFSIEDQKAIFSHTEEGDLISFITNYFDEEIGSVLEKRTFAKILEKLDCLGSATMFISNKQEGTLAASASGLVSLLISKDGKTADQLSDLGDVIVFTTVSEIEFETISKRQKLSDEKVIEEDRNFEKSDVEKMDVCEEPTHKGQGDMIESNVETQCGIPKNGQGDLLNNVIDSVKVTCKSEEESNPVLEDKDASKETIVISSDNDDEFSQKTESNLKTLIENEKTDQIDINSDKTEVQLKSLNGDGEEHSNMTKVQEIKEKGEGKIDVVEVIEADEKIDCNNKVNEENALPNDDIPNNDKTLTENTTSCSKDEDIKTNTLDSGNKNDIIDDQYSILASKLEKQIVKECNKTELVDTSSIPPTVEKNRK</sequence>
<dbReference type="EMBL" id="GEDC01021918">
    <property type="protein sequence ID" value="JAS15380.1"/>
    <property type="molecule type" value="Transcribed_RNA"/>
</dbReference>
<feature type="region of interest" description="Disordered" evidence="1">
    <location>
        <begin position="435"/>
        <end position="463"/>
    </location>
</feature>
<dbReference type="PANTHER" id="PTHR20371:SF1">
    <property type="entry name" value="ENOLASE-PHOSPHATASE E1"/>
    <property type="match status" value="1"/>
</dbReference>
<organism evidence="2">
    <name type="scientific">Clastoptera arizonana</name>
    <name type="common">Arizona spittle bug</name>
    <dbReference type="NCBI Taxonomy" id="38151"/>
    <lineage>
        <taxon>Eukaryota</taxon>
        <taxon>Metazoa</taxon>
        <taxon>Ecdysozoa</taxon>
        <taxon>Arthropoda</taxon>
        <taxon>Hexapoda</taxon>
        <taxon>Insecta</taxon>
        <taxon>Pterygota</taxon>
        <taxon>Neoptera</taxon>
        <taxon>Paraneoptera</taxon>
        <taxon>Hemiptera</taxon>
        <taxon>Auchenorrhyncha</taxon>
        <taxon>Cercopoidea</taxon>
        <taxon>Clastopteridae</taxon>
        <taxon>Clastoptera</taxon>
    </lineage>
</organism>
<protein>
    <submittedName>
        <fullName evidence="2">Uncharacterized protein</fullName>
    </submittedName>
</protein>
<gene>
    <name evidence="2" type="ORF">g.8195</name>
</gene>
<name>A0A1B6CPM4_9HEMI</name>
<evidence type="ECO:0000313" key="2">
    <source>
        <dbReference type="EMBL" id="JAS15380.1"/>
    </source>
</evidence>
<dbReference type="InterPro" id="IPR036412">
    <property type="entry name" value="HAD-like_sf"/>
</dbReference>
<accession>A0A1B6CPM4</accession>
<reference evidence="2" key="1">
    <citation type="submission" date="2015-12" db="EMBL/GenBank/DDBJ databases">
        <title>De novo transcriptome assembly of four potential Pierce s Disease insect vectors from Arizona vineyards.</title>
        <authorList>
            <person name="Tassone E.E."/>
        </authorList>
    </citation>
    <scope>NUCLEOTIDE SEQUENCE</scope>
</reference>
<dbReference type="GO" id="GO:0043874">
    <property type="term" value="F:acireductone synthase activity"/>
    <property type="evidence" value="ECO:0007669"/>
    <property type="project" value="TreeGrafter"/>
</dbReference>
<dbReference type="PANTHER" id="PTHR20371">
    <property type="entry name" value="ENOLASE-PHOSPHATASE E1"/>
    <property type="match status" value="1"/>
</dbReference>
<dbReference type="AlphaFoldDB" id="A0A1B6CPM4"/>
<dbReference type="Gene3D" id="1.10.720.60">
    <property type="match status" value="1"/>
</dbReference>
<dbReference type="InterPro" id="IPR023214">
    <property type="entry name" value="HAD_sf"/>
</dbReference>
<evidence type="ECO:0000256" key="1">
    <source>
        <dbReference type="SAM" id="MobiDB-lite"/>
    </source>
</evidence>